<proteinExistence type="predicted"/>
<dbReference type="Proteomes" id="UP000681722">
    <property type="component" value="Unassembled WGS sequence"/>
</dbReference>
<comment type="caution">
    <text evidence="3">The sequence shown here is derived from an EMBL/GenBank/DDBJ whole genome shotgun (WGS) entry which is preliminary data.</text>
</comment>
<feature type="compositionally biased region" description="Polar residues" evidence="1">
    <location>
        <begin position="160"/>
        <end position="173"/>
    </location>
</feature>
<reference evidence="3" key="1">
    <citation type="submission" date="2021-02" db="EMBL/GenBank/DDBJ databases">
        <authorList>
            <person name="Nowell W R."/>
        </authorList>
    </citation>
    <scope>NUCLEOTIDE SEQUENCE</scope>
</reference>
<dbReference type="AlphaFoldDB" id="A0A8S2X6M5"/>
<protein>
    <recommendedName>
        <fullName evidence="2">Retrotransposon gag domain-containing protein</fullName>
    </recommendedName>
</protein>
<evidence type="ECO:0000313" key="3">
    <source>
        <dbReference type="EMBL" id="CAF4479614.1"/>
    </source>
</evidence>
<feature type="compositionally biased region" description="Low complexity" evidence="1">
    <location>
        <begin position="176"/>
        <end position="192"/>
    </location>
</feature>
<feature type="compositionally biased region" description="Basic and acidic residues" evidence="1">
    <location>
        <begin position="233"/>
        <end position="244"/>
    </location>
</feature>
<evidence type="ECO:0000313" key="4">
    <source>
        <dbReference type="Proteomes" id="UP000681722"/>
    </source>
</evidence>
<name>A0A8S2X6M5_9BILA</name>
<organism evidence="3 4">
    <name type="scientific">Didymodactylos carnosus</name>
    <dbReference type="NCBI Taxonomy" id="1234261"/>
    <lineage>
        <taxon>Eukaryota</taxon>
        <taxon>Metazoa</taxon>
        <taxon>Spiralia</taxon>
        <taxon>Gnathifera</taxon>
        <taxon>Rotifera</taxon>
        <taxon>Eurotatoria</taxon>
        <taxon>Bdelloidea</taxon>
        <taxon>Philodinida</taxon>
        <taxon>Philodinidae</taxon>
        <taxon>Didymodactylos</taxon>
    </lineage>
</organism>
<sequence length="244" mass="28343">QWYIQNSSHISSWSAFKKEFITVHSSTYYVTQSFQRLQQYSQAINQSVLQYHTHVLQLCQDANPDMDERTKVQYLMANLLPSLKMKVISKDPQTTDRFLQIARKAEDLQALVNQDERMNNYSNDSIGTTSNVNFSSAPYVAPPLRHTNNQKQHYTQQQQPRSQLETATTNIPITESVLPSQQVVSPSTQQQSNTDESSTRKNSHNVLSNSQNYQYHQQPSSNRNRRWNNCDPRNIHPRDAQHFQ</sequence>
<dbReference type="EMBL" id="CAJOBC010102373">
    <property type="protein sequence ID" value="CAF4479614.1"/>
    <property type="molecule type" value="Genomic_DNA"/>
</dbReference>
<evidence type="ECO:0000256" key="1">
    <source>
        <dbReference type="SAM" id="MobiDB-lite"/>
    </source>
</evidence>
<dbReference type="InterPro" id="IPR005162">
    <property type="entry name" value="Retrotrans_gag_dom"/>
</dbReference>
<feature type="compositionally biased region" description="Polar residues" evidence="1">
    <location>
        <begin position="204"/>
        <end position="222"/>
    </location>
</feature>
<dbReference type="OrthoDB" id="852027at2759"/>
<accession>A0A8S2X6M5</accession>
<gene>
    <name evidence="3" type="ORF">SRO942_LOCUS43754</name>
</gene>
<dbReference type="Pfam" id="PF03732">
    <property type="entry name" value="Retrotrans_gag"/>
    <property type="match status" value="1"/>
</dbReference>
<feature type="non-terminal residue" evidence="3">
    <location>
        <position position="1"/>
    </location>
</feature>
<feature type="domain" description="Retrotransposon gag" evidence="2">
    <location>
        <begin position="6"/>
        <end position="77"/>
    </location>
</feature>
<feature type="compositionally biased region" description="Low complexity" evidence="1">
    <location>
        <begin position="146"/>
        <end position="159"/>
    </location>
</feature>
<evidence type="ECO:0000259" key="2">
    <source>
        <dbReference type="Pfam" id="PF03732"/>
    </source>
</evidence>
<feature type="region of interest" description="Disordered" evidence="1">
    <location>
        <begin position="133"/>
        <end position="244"/>
    </location>
</feature>